<gene>
    <name evidence="1" type="ORF">DYADSP32_3909</name>
</gene>
<dbReference type="EMBL" id="LR735258">
    <property type="protein sequence ID" value="VXD46252.1"/>
    <property type="molecule type" value="Genomic_DNA"/>
</dbReference>
<accession>A0A5Q5ACZ9</accession>
<sequence length="29" mass="3311">CVLAGPRRPDRAGCTLRWFAIPARDREVK</sequence>
<dbReference type="AlphaFoldDB" id="A0A5Q5ACZ9"/>
<name>A0A5Q5ACZ9_9BACT</name>
<evidence type="ECO:0000313" key="2">
    <source>
        <dbReference type="EMBL" id="VXD46252.1"/>
    </source>
</evidence>
<reference evidence="1" key="1">
    <citation type="submission" date="2019-10" db="EMBL/GenBank/DDBJ databases">
        <authorList>
            <person name="Dow E L."/>
        </authorList>
    </citation>
    <scope>NUCLEOTIDE SEQUENCE</scope>
    <source>
        <strain evidence="1">32</strain>
        <strain evidence="2">Dyadobacter sp. 32 sample 2</strain>
    </source>
</reference>
<evidence type="ECO:0000313" key="1">
    <source>
        <dbReference type="EMBL" id="VWV58675.1"/>
    </source>
</evidence>
<feature type="non-terminal residue" evidence="1">
    <location>
        <position position="29"/>
    </location>
</feature>
<proteinExistence type="predicted"/>
<dbReference type="EMBL" id="LR732074">
    <property type="protein sequence ID" value="VWV58675.1"/>
    <property type="molecule type" value="Genomic_DNA"/>
</dbReference>
<feature type="non-terminal residue" evidence="1">
    <location>
        <position position="1"/>
    </location>
</feature>
<protein>
    <submittedName>
        <fullName evidence="1">Uncharacterized protein</fullName>
    </submittedName>
</protein>
<organism evidence="1">
    <name type="scientific">Dyadobacter sp. 32</name>
    <dbReference type="NCBI Taxonomy" id="538966"/>
    <lineage>
        <taxon>Bacteria</taxon>
        <taxon>Pseudomonadati</taxon>
        <taxon>Bacteroidota</taxon>
        <taxon>Cytophagia</taxon>
        <taxon>Cytophagales</taxon>
        <taxon>Spirosomataceae</taxon>
        <taxon>Dyadobacter</taxon>
    </lineage>
</organism>